<protein>
    <recommendedName>
        <fullName evidence="2">C2 domain-containing protein</fullName>
    </recommendedName>
</protein>
<dbReference type="Pfam" id="PF00168">
    <property type="entry name" value="C2"/>
    <property type="match status" value="1"/>
</dbReference>
<sequence>MAPPLPEPQKKGTLVCVVLKARNLPNKRSIGKQDPYCVLSINHESQKTTPDKRGGQHPQWDQQLHFDIYEDLEELLAKEELANDAATTGTVSSSKPKSKPVKKVMKVACYADDQREPEFIGEGIVDLTSTLESGEFDEWVPLQAKDRYAGEVYLELTYYLDKAPPKKKKAPKPVVGSSTGGATGAESYGGAGVFVGEVDEDGDVPPPQPPSKHMPRPSEGSLSIGGYGGRPGGRTGGSHGNRNDRLSMTGSLSTNNLLSAPGRSPSPNPAPHAHARRQSDVPAILRPSSSMANIDMYTPAYAQQALQQQRIPSPRLPENNGSGSSQGQHQSQLHYPEPANASRPDQPGAGVGSHAGWSSQASGHQAQPSYNVVPPTPVTSYDPYLDAASEIARSMSALSFASTAHAPPQQAPTLSQPQYPQPQFPQPYPSGAAPQPAMNQMPQYAYPPPPPPPPSALGATSTYPSGPAGAPPGSMYAHTTPPTLHGHYALPPPGPSSMHGTPPPNGPQQQQQYQHLNQPVRQSSYPLSSNPASGSLAPSPVPAHQLQPHSAPTTPAGHDHTGQGQGHSPASFHALPTLPPPQQQQQQAYAPQPSGLAPMGGGVGGPQRSSSPAPSMASIASMSSFQTYSHAPPPGPGALGGYGTLNAIPPYLQQQQYSSVAAPSMYQQPPPSISAPAPPPQQQQMYGALPPSAQLPPHLQQQQQQQQPLYMQQQQQNGLPSLAGALPYAYQNGTAAAAGSYGQPPPPQQQQQGMYGGGGPPAPGQYAQPPPPPQQQQGQQQVYQQYYNYGQ</sequence>
<feature type="compositionally biased region" description="Low complexity" evidence="1">
    <location>
        <begin position="464"/>
        <end position="474"/>
    </location>
</feature>
<keyword evidence="4" id="KW-1185">Reference proteome</keyword>
<proteinExistence type="predicted"/>
<organism evidence="3 4">
    <name type="scientific">Tilletia walkeri</name>
    <dbReference type="NCBI Taxonomy" id="117179"/>
    <lineage>
        <taxon>Eukaryota</taxon>
        <taxon>Fungi</taxon>
        <taxon>Dikarya</taxon>
        <taxon>Basidiomycota</taxon>
        <taxon>Ustilaginomycotina</taxon>
        <taxon>Exobasidiomycetes</taxon>
        <taxon>Tilletiales</taxon>
        <taxon>Tilletiaceae</taxon>
        <taxon>Tilletia</taxon>
    </lineage>
</organism>
<dbReference type="CDD" id="cd08681">
    <property type="entry name" value="C2_fungal_Inn1p-like"/>
    <property type="match status" value="1"/>
</dbReference>
<feature type="region of interest" description="Disordered" evidence="1">
    <location>
        <begin position="736"/>
        <end position="791"/>
    </location>
</feature>
<dbReference type="PANTHER" id="PTHR47052:SF3">
    <property type="entry name" value="INGRESSION PROTEIN 1"/>
    <property type="match status" value="1"/>
</dbReference>
<feature type="compositionally biased region" description="Polar residues" evidence="1">
    <location>
        <begin position="246"/>
        <end position="258"/>
    </location>
</feature>
<reference evidence="3" key="2">
    <citation type="journal article" date="2019" name="IMA Fungus">
        <title>Genome sequencing and comparison of five Tilletia species to identify candidate genes for the detection of regulated species infecting wheat.</title>
        <authorList>
            <person name="Nguyen H.D.T."/>
            <person name="Sultana T."/>
            <person name="Kesanakurti P."/>
            <person name="Hambleton S."/>
        </authorList>
    </citation>
    <scope>NUCLEOTIDE SEQUENCE</scope>
    <source>
        <strain evidence="3">DAOMC 236422</strain>
    </source>
</reference>
<feature type="compositionally biased region" description="Pro residues" evidence="1">
    <location>
        <begin position="445"/>
        <end position="455"/>
    </location>
</feature>
<dbReference type="InterPro" id="IPR052981">
    <property type="entry name" value="Ingression_C2_domain"/>
</dbReference>
<dbReference type="Gene3D" id="2.60.40.150">
    <property type="entry name" value="C2 domain"/>
    <property type="match status" value="1"/>
</dbReference>
<feature type="domain" description="C2" evidence="2">
    <location>
        <begin position="1"/>
        <end position="140"/>
    </location>
</feature>
<accession>A0A8X7NBS3</accession>
<dbReference type="AlphaFoldDB" id="A0A8X7NBS3"/>
<feature type="compositionally biased region" description="Low complexity" evidence="1">
    <location>
        <begin position="775"/>
        <end position="791"/>
    </location>
</feature>
<dbReference type="InterPro" id="IPR000008">
    <property type="entry name" value="C2_dom"/>
</dbReference>
<evidence type="ECO:0000259" key="2">
    <source>
        <dbReference type="PROSITE" id="PS50004"/>
    </source>
</evidence>
<feature type="compositionally biased region" description="Low complexity" evidence="1">
    <location>
        <begin position="606"/>
        <end position="624"/>
    </location>
</feature>
<dbReference type="PROSITE" id="PS50004">
    <property type="entry name" value="C2"/>
    <property type="match status" value="1"/>
</dbReference>
<dbReference type="SMART" id="SM00239">
    <property type="entry name" value="C2"/>
    <property type="match status" value="1"/>
</dbReference>
<feature type="compositionally biased region" description="Pro residues" evidence="1">
    <location>
        <begin position="668"/>
        <end position="681"/>
    </location>
</feature>
<feature type="compositionally biased region" description="Polar residues" evidence="1">
    <location>
        <begin position="520"/>
        <end position="533"/>
    </location>
</feature>
<comment type="caution">
    <text evidence="3">The sequence shown here is derived from an EMBL/GenBank/DDBJ whole genome shotgun (WGS) entry which is preliminary data.</text>
</comment>
<dbReference type="Proteomes" id="UP000078113">
    <property type="component" value="Unassembled WGS sequence"/>
</dbReference>
<dbReference type="EMBL" id="LWDG02000109">
    <property type="protein sequence ID" value="KAE8269125.1"/>
    <property type="molecule type" value="Genomic_DNA"/>
</dbReference>
<feature type="region of interest" description="Disordered" evidence="1">
    <location>
        <begin position="659"/>
        <end position="724"/>
    </location>
</feature>
<dbReference type="PANTHER" id="PTHR47052">
    <property type="entry name" value="CONSERVED SERINE PROLINE-RICH PROTEIN (AFU_ORTHOLOGUE AFUA_2G01790)"/>
    <property type="match status" value="1"/>
</dbReference>
<evidence type="ECO:0000313" key="4">
    <source>
        <dbReference type="Proteomes" id="UP000078113"/>
    </source>
</evidence>
<feature type="compositionally biased region" description="Low complexity" evidence="1">
    <location>
        <begin position="507"/>
        <end position="519"/>
    </location>
</feature>
<feature type="compositionally biased region" description="Low complexity" evidence="1">
    <location>
        <begin position="583"/>
        <end position="597"/>
    </location>
</feature>
<feature type="compositionally biased region" description="Pro residues" evidence="1">
    <location>
        <begin position="419"/>
        <end position="428"/>
    </location>
</feature>
<evidence type="ECO:0000256" key="1">
    <source>
        <dbReference type="SAM" id="MobiDB-lite"/>
    </source>
</evidence>
<dbReference type="InterPro" id="IPR037791">
    <property type="entry name" value="C2_fungal_Inn1"/>
</dbReference>
<feature type="compositionally biased region" description="Pro residues" evidence="1">
    <location>
        <begin position="760"/>
        <end position="774"/>
    </location>
</feature>
<feature type="compositionally biased region" description="Gly residues" evidence="1">
    <location>
        <begin position="223"/>
        <end position="239"/>
    </location>
</feature>
<gene>
    <name evidence="3" type="ORF">A4X09_0g3210</name>
</gene>
<feature type="compositionally biased region" description="Gly residues" evidence="1">
    <location>
        <begin position="178"/>
        <end position="193"/>
    </location>
</feature>
<feature type="region of interest" description="Disordered" evidence="1">
    <location>
        <begin position="164"/>
        <end position="382"/>
    </location>
</feature>
<evidence type="ECO:0000313" key="3">
    <source>
        <dbReference type="EMBL" id="KAE8269125.1"/>
    </source>
</evidence>
<feature type="region of interest" description="Disordered" evidence="1">
    <location>
        <begin position="402"/>
        <end position="646"/>
    </location>
</feature>
<feature type="compositionally biased region" description="Polar residues" evidence="1">
    <location>
        <begin position="356"/>
        <end position="370"/>
    </location>
</feature>
<dbReference type="SUPFAM" id="SSF49562">
    <property type="entry name" value="C2 domain (Calcium/lipid-binding domain, CaLB)"/>
    <property type="match status" value="1"/>
</dbReference>
<name>A0A8X7NBS3_9BASI</name>
<dbReference type="InterPro" id="IPR035892">
    <property type="entry name" value="C2_domain_sf"/>
</dbReference>
<reference evidence="3" key="1">
    <citation type="submission" date="2016-04" db="EMBL/GenBank/DDBJ databases">
        <authorList>
            <person name="Nguyen H.D."/>
            <person name="Samba Siva P."/>
            <person name="Cullis J."/>
            <person name="Levesque C.A."/>
            <person name="Hambleton S."/>
        </authorList>
    </citation>
    <scope>NUCLEOTIDE SEQUENCE</scope>
    <source>
        <strain evidence="3">DAOMC 236422</strain>
    </source>
</reference>
<feature type="compositionally biased region" description="Low complexity" evidence="1">
    <location>
        <begin position="321"/>
        <end position="332"/>
    </location>
</feature>
<feature type="compositionally biased region" description="Pro residues" evidence="1">
    <location>
        <begin position="490"/>
        <end position="506"/>
    </location>
</feature>
<feature type="compositionally biased region" description="Low complexity" evidence="1">
    <location>
        <begin position="689"/>
        <end position="720"/>
    </location>
</feature>